<reference evidence="2 3" key="1">
    <citation type="submission" date="2016-01" db="EMBL/GenBank/DDBJ databases">
        <title>Investigation of taxonomic status of Bacillus aminovorans.</title>
        <authorList>
            <person name="Verma A."/>
            <person name="Pal Y."/>
            <person name="Krishnamurthi S."/>
        </authorList>
    </citation>
    <scope>NUCLEOTIDE SEQUENCE [LARGE SCALE GENOMIC DNA]</scope>
    <source>
        <strain evidence="2 3">DSM 1314</strain>
    </source>
</reference>
<sequence length="119" mass="14294">MIKPAINLTREEYFSFKEEGLTDKQIVSRINEKIHRLAAWKKENITEKESRRTMIKRQHGKSTFKPPVQSMNKVHEWKMTEEERLAYIEKHPIRPTKRTKQQPFADIGGYGERRKKRVD</sequence>
<proteinExistence type="predicted"/>
<evidence type="ECO:0000313" key="2">
    <source>
        <dbReference type="EMBL" id="OAH60739.1"/>
    </source>
</evidence>
<accession>A0A177L4Y3</accession>
<evidence type="ECO:0000256" key="1">
    <source>
        <dbReference type="SAM" id="MobiDB-lite"/>
    </source>
</evidence>
<comment type="caution">
    <text evidence="2">The sequence shown here is derived from an EMBL/GenBank/DDBJ whole genome shotgun (WGS) entry which is preliminary data.</text>
</comment>
<gene>
    <name evidence="2" type="ORF">AWH49_15475</name>
</gene>
<feature type="region of interest" description="Disordered" evidence="1">
    <location>
        <begin position="49"/>
        <end position="72"/>
    </location>
</feature>
<organism evidence="2 3">
    <name type="scientific">Domibacillus aminovorans</name>
    <dbReference type="NCBI Taxonomy" id="29332"/>
    <lineage>
        <taxon>Bacteria</taxon>
        <taxon>Bacillati</taxon>
        <taxon>Bacillota</taxon>
        <taxon>Bacilli</taxon>
        <taxon>Bacillales</taxon>
        <taxon>Bacillaceae</taxon>
        <taxon>Domibacillus</taxon>
    </lineage>
</organism>
<protein>
    <submittedName>
        <fullName evidence="2">Uncharacterized protein</fullName>
    </submittedName>
</protein>
<evidence type="ECO:0000313" key="3">
    <source>
        <dbReference type="Proteomes" id="UP000076935"/>
    </source>
</evidence>
<dbReference type="Proteomes" id="UP000076935">
    <property type="component" value="Unassembled WGS sequence"/>
</dbReference>
<dbReference type="RefSeq" id="WP_063965868.1">
    <property type="nucleotide sequence ID" value="NZ_JBCNAN010000077.1"/>
</dbReference>
<dbReference type="AlphaFoldDB" id="A0A177L4Y3"/>
<feature type="compositionally biased region" description="Basic residues" evidence="1">
    <location>
        <begin position="53"/>
        <end position="62"/>
    </location>
</feature>
<feature type="region of interest" description="Disordered" evidence="1">
    <location>
        <begin position="89"/>
        <end position="119"/>
    </location>
</feature>
<name>A0A177L4Y3_9BACI</name>
<dbReference type="EMBL" id="LQWY01000033">
    <property type="protein sequence ID" value="OAH60739.1"/>
    <property type="molecule type" value="Genomic_DNA"/>
</dbReference>
<keyword evidence="3" id="KW-1185">Reference proteome</keyword>